<dbReference type="EMBL" id="JAMZMK010011534">
    <property type="protein sequence ID" value="KAI7726788.1"/>
    <property type="molecule type" value="Genomic_DNA"/>
</dbReference>
<gene>
    <name evidence="1" type="ORF">M8C21_032959</name>
</gene>
<reference evidence="1" key="1">
    <citation type="submission" date="2022-06" db="EMBL/GenBank/DDBJ databases">
        <title>Uncovering the hologenomic basis of an extraordinary plant invasion.</title>
        <authorList>
            <person name="Bieker V.C."/>
            <person name="Martin M.D."/>
            <person name="Gilbert T."/>
            <person name="Hodgins K."/>
            <person name="Battlay P."/>
            <person name="Petersen B."/>
            <person name="Wilson J."/>
        </authorList>
    </citation>
    <scope>NUCLEOTIDE SEQUENCE</scope>
    <source>
        <strain evidence="1">AA19_3_7</strain>
        <tissue evidence="1">Leaf</tissue>
    </source>
</reference>
<proteinExistence type="predicted"/>
<feature type="non-terminal residue" evidence="1">
    <location>
        <position position="1"/>
    </location>
</feature>
<protein>
    <submittedName>
        <fullName evidence="1">Uncharacterized protein</fullName>
    </submittedName>
</protein>
<dbReference type="AlphaFoldDB" id="A0AAD5BQU5"/>
<accession>A0AAD5BQU5</accession>
<keyword evidence="2" id="KW-1185">Reference proteome</keyword>
<organism evidence="1 2">
    <name type="scientific">Ambrosia artemisiifolia</name>
    <name type="common">Common ragweed</name>
    <dbReference type="NCBI Taxonomy" id="4212"/>
    <lineage>
        <taxon>Eukaryota</taxon>
        <taxon>Viridiplantae</taxon>
        <taxon>Streptophyta</taxon>
        <taxon>Embryophyta</taxon>
        <taxon>Tracheophyta</taxon>
        <taxon>Spermatophyta</taxon>
        <taxon>Magnoliopsida</taxon>
        <taxon>eudicotyledons</taxon>
        <taxon>Gunneridae</taxon>
        <taxon>Pentapetalae</taxon>
        <taxon>asterids</taxon>
        <taxon>campanulids</taxon>
        <taxon>Asterales</taxon>
        <taxon>Asteraceae</taxon>
        <taxon>Asteroideae</taxon>
        <taxon>Heliantheae alliance</taxon>
        <taxon>Heliantheae</taxon>
        <taxon>Ambrosia</taxon>
    </lineage>
</organism>
<dbReference type="Proteomes" id="UP001206925">
    <property type="component" value="Unassembled WGS sequence"/>
</dbReference>
<sequence length="129" mass="14358">FGYLSIRLHLVSGAVGLKPVPNTALRQPEATQQRFMTNLRTRSQSARMQDQQVDVIENSSKLTSDVNVLGSKTRADSATRSASMCKWHVTIAKKPNFHTSHLPRTCSKKIAQDGGGLWYASFLLCQIIR</sequence>
<evidence type="ECO:0000313" key="1">
    <source>
        <dbReference type="EMBL" id="KAI7726788.1"/>
    </source>
</evidence>
<comment type="caution">
    <text evidence="1">The sequence shown here is derived from an EMBL/GenBank/DDBJ whole genome shotgun (WGS) entry which is preliminary data.</text>
</comment>
<name>A0AAD5BQU5_AMBAR</name>
<evidence type="ECO:0000313" key="2">
    <source>
        <dbReference type="Proteomes" id="UP001206925"/>
    </source>
</evidence>